<keyword evidence="2" id="KW-0472">Membrane</keyword>
<keyword evidence="4" id="KW-1185">Reference proteome</keyword>
<evidence type="ECO:0000256" key="2">
    <source>
        <dbReference type="SAM" id="Phobius"/>
    </source>
</evidence>
<feature type="transmembrane region" description="Helical" evidence="2">
    <location>
        <begin position="238"/>
        <end position="256"/>
    </location>
</feature>
<proteinExistence type="predicted"/>
<dbReference type="VEuPathDB" id="VectorBase:AFAF018464"/>
<protein>
    <submittedName>
        <fullName evidence="3">Uncharacterized protein</fullName>
    </submittedName>
</protein>
<reference evidence="4" key="1">
    <citation type="submission" date="2014-01" db="EMBL/GenBank/DDBJ databases">
        <title>The Genome Sequence of Anopheles farauti FAR1 (V2).</title>
        <authorList>
            <consortium name="The Broad Institute Genomics Platform"/>
            <person name="Neafsey D.E."/>
            <person name="Besansky N."/>
            <person name="Howell P."/>
            <person name="Walton C."/>
            <person name="Young S.K."/>
            <person name="Zeng Q."/>
            <person name="Gargeya S."/>
            <person name="Fitzgerald M."/>
            <person name="Haas B."/>
            <person name="Abouelleil A."/>
            <person name="Allen A.W."/>
            <person name="Alvarado L."/>
            <person name="Arachchi H.M."/>
            <person name="Berlin A.M."/>
            <person name="Chapman S.B."/>
            <person name="Gainer-Dewar J."/>
            <person name="Goldberg J."/>
            <person name="Griggs A."/>
            <person name="Gujja S."/>
            <person name="Hansen M."/>
            <person name="Howarth C."/>
            <person name="Imamovic A."/>
            <person name="Ireland A."/>
            <person name="Larimer J."/>
            <person name="McCowan C."/>
            <person name="Murphy C."/>
            <person name="Pearson M."/>
            <person name="Poon T.W."/>
            <person name="Priest M."/>
            <person name="Roberts A."/>
            <person name="Saif S."/>
            <person name="Shea T."/>
            <person name="Sisk P."/>
            <person name="Sykes S."/>
            <person name="Wortman J."/>
            <person name="Nusbaum C."/>
            <person name="Birren B."/>
        </authorList>
    </citation>
    <scope>NUCLEOTIDE SEQUENCE [LARGE SCALE GENOMIC DNA]</scope>
    <source>
        <strain evidence="4">FAR1</strain>
    </source>
</reference>
<name>A0A182QWU5_9DIPT</name>
<evidence type="ECO:0000313" key="3">
    <source>
        <dbReference type="EnsemblMetazoa" id="AFAF018464-PA"/>
    </source>
</evidence>
<feature type="region of interest" description="Disordered" evidence="1">
    <location>
        <begin position="24"/>
        <end position="64"/>
    </location>
</feature>
<sequence>MSGRSSPGSAALSLGGVSIFTTSPLGASAEPSSGNVASGCPSTIDALRHTPNPSPPTEPLLRSSDIATPPPVDGLLLDFSIISVNRDGRTRHSIVLAAPDAPPTADDALVLAAAAAAAAAATARCKRFFIFRLKLFFSLIGRSRHSFLIIDGSGTVSGLYTFFTMFSSVVSSVVWNVTLFFFTGAILATVDTAAGVDAAVSGFEPISADALELVLPVPPTPTVVDCSVVSSTFGTRELVVMPVALGLLPLLLFSVAPCSQDGDCCRLTRPDATVGGHRRASADLKNDYARMQRAMQVFNEN</sequence>
<dbReference type="EnsemblMetazoa" id="AFAF018464-RA">
    <property type="protein sequence ID" value="AFAF018464-PA"/>
    <property type="gene ID" value="AFAF018464"/>
</dbReference>
<feature type="compositionally biased region" description="Polar residues" evidence="1">
    <location>
        <begin position="24"/>
        <end position="36"/>
    </location>
</feature>
<keyword evidence="2" id="KW-1133">Transmembrane helix</keyword>
<organism evidence="3 4">
    <name type="scientific">Anopheles farauti</name>
    <dbReference type="NCBI Taxonomy" id="69004"/>
    <lineage>
        <taxon>Eukaryota</taxon>
        <taxon>Metazoa</taxon>
        <taxon>Ecdysozoa</taxon>
        <taxon>Arthropoda</taxon>
        <taxon>Hexapoda</taxon>
        <taxon>Insecta</taxon>
        <taxon>Pterygota</taxon>
        <taxon>Neoptera</taxon>
        <taxon>Endopterygota</taxon>
        <taxon>Diptera</taxon>
        <taxon>Nematocera</taxon>
        <taxon>Culicoidea</taxon>
        <taxon>Culicidae</taxon>
        <taxon>Anophelinae</taxon>
        <taxon>Anopheles</taxon>
    </lineage>
</organism>
<dbReference type="Proteomes" id="UP000075886">
    <property type="component" value="Unassembled WGS sequence"/>
</dbReference>
<accession>A0A182QWU5</accession>
<reference evidence="3" key="2">
    <citation type="submission" date="2020-05" db="UniProtKB">
        <authorList>
            <consortium name="EnsemblMetazoa"/>
        </authorList>
    </citation>
    <scope>IDENTIFICATION</scope>
    <source>
        <strain evidence="3">FAR1</strain>
    </source>
</reference>
<dbReference type="EMBL" id="AXCN02001534">
    <property type="status" value="NOT_ANNOTATED_CDS"/>
    <property type="molecule type" value="Genomic_DNA"/>
</dbReference>
<evidence type="ECO:0000256" key="1">
    <source>
        <dbReference type="SAM" id="MobiDB-lite"/>
    </source>
</evidence>
<evidence type="ECO:0000313" key="4">
    <source>
        <dbReference type="Proteomes" id="UP000075886"/>
    </source>
</evidence>
<feature type="transmembrane region" description="Helical" evidence="2">
    <location>
        <begin position="172"/>
        <end position="190"/>
    </location>
</feature>
<keyword evidence="2" id="KW-0812">Transmembrane</keyword>
<dbReference type="AlphaFoldDB" id="A0A182QWU5"/>
<feature type="transmembrane region" description="Helical" evidence="2">
    <location>
        <begin position="146"/>
        <end position="166"/>
    </location>
</feature>